<comment type="similarity">
    <text evidence="1 6">Belongs to the small GTPase superfamily. Arf family.</text>
</comment>
<organism evidence="7 8">
    <name type="scientific">Anaeramoeba flamelloides</name>
    <dbReference type="NCBI Taxonomy" id="1746091"/>
    <lineage>
        <taxon>Eukaryota</taxon>
        <taxon>Metamonada</taxon>
        <taxon>Anaeramoebidae</taxon>
        <taxon>Anaeramoeba</taxon>
    </lineage>
</organism>
<evidence type="ECO:0000256" key="4">
    <source>
        <dbReference type="PIRSR" id="PIRSR606689-1"/>
    </source>
</evidence>
<feature type="binding site" evidence="5">
    <location>
        <position position="50"/>
    </location>
    <ligand>
        <name>Mg(2+)</name>
        <dbReference type="ChEBI" id="CHEBI:18420"/>
    </ligand>
</feature>
<feature type="binding site" evidence="4">
    <location>
        <position position="72"/>
    </location>
    <ligand>
        <name>GTP</name>
        <dbReference type="ChEBI" id="CHEBI:37565"/>
    </ligand>
</feature>
<gene>
    <name evidence="7" type="ORF">M0812_25278</name>
</gene>
<feature type="binding site" evidence="4">
    <location>
        <begin position="130"/>
        <end position="133"/>
    </location>
    <ligand>
        <name>GTP</name>
        <dbReference type="ChEBI" id="CHEBI:37565"/>
    </ligand>
</feature>
<feature type="binding site" evidence="5">
    <location>
        <position position="33"/>
    </location>
    <ligand>
        <name>Mg(2+)</name>
        <dbReference type="ChEBI" id="CHEBI:18420"/>
    </ligand>
</feature>
<evidence type="ECO:0000256" key="5">
    <source>
        <dbReference type="PIRSR" id="PIRSR606689-2"/>
    </source>
</evidence>
<accession>A0AAV7YGK4</accession>
<keyword evidence="3 4" id="KW-0342">GTP-binding</keyword>
<dbReference type="GO" id="GO:0046872">
    <property type="term" value="F:metal ion binding"/>
    <property type="evidence" value="ECO:0007669"/>
    <property type="project" value="UniProtKB-KW"/>
</dbReference>
<dbReference type="PROSITE" id="PS51417">
    <property type="entry name" value="ARF"/>
    <property type="match status" value="1"/>
</dbReference>
<evidence type="ECO:0000256" key="3">
    <source>
        <dbReference type="ARBA" id="ARBA00023134"/>
    </source>
</evidence>
<dbReference type="SMART" id="SM00175">
    <property type="entry name" value="RAB"/>
    <property type="match status" value="1"/>
</dbReference>
<dbReference type="InterPro" id="IPR024156">
    <property type="entry name" value="Small_GTPase_ARF"/>
</dbReference>
<feature type="binding site" evidence="4">
    <location>
        <begin position="26"/>
        <end position="33"/>
    </location>
    <ligand>
        <name>GTP</name>
        <dbReference type="ChEBI" id="CHEBI:37565"/>
    </ligand>
</feature>
<dbReference type="FunFam" id="3.40.50.300:FF:000412">
    <property type="entry name" value="ADP-ribosylation factor 1"/>
    <property type="match status" value="1"/>
</dbReference>
<name>A0AAV7YGK4_9EUKA</name>
<dbReference type="EMBL" id="JANTQA010000060">
    <property type="protein sequence ID" value="KAJ3427650.1"/>
    <property type="molecule type" value="Genomic_DNA"/>
</dbReference>
<dbReference type="Gene3D" id="3.40.50.300">
    <property type="entry name" value="P-loop containing nucleotide triphosphate hydrolases"/>
    <property type="match status" value="1"/>
</dbReference>
<proteinExistence type="inferred from homology"/>
<keyword evidence="5" id="KW-0460">Magnesium</keyword>
<dbReference type="InterPro" id="IPR005225">
    <property type="entry name" value="Small_GTP-bd"/>
</dbReference>
<dbReference type="InterPro" id="IPR027417">
    <property type="entry name" value="P-loop_NTPase"/>
</dbReference>
<dbReference type="GO" id="GO:0005525">
    <property type="term" value="F:GTP binding"/>
    <property type="evidence" value="ECO:0007669"/>
    <property type="project" value="UniProtKB-KW"/>
</dbReference>
<evidence type="ECO:0000313" key="7">
    <source>
        <dbReference type="EMBL" id="KAJ3427650.1"/>
    </source>
</evidence>
<evidence type="ECO:0000256" key="1">
    <source>
        <dbReference type="ARBA" id="ARBA00010290"/>
    </source>
</evidence>
<protein>
    <submittedName>
        <fullName evidence="7">Adp-ribosylation factor arf</fullName>
    </submittedName>
</protein>
<dbReference type="InterPro" id="IPR006689">
    <property type="entry name" value="Small_GTPase_ARF/SAR"/>
</dbReference>
<evidence type="ECO:0000313" key="8">
    <source>
        <dbReference type="Proteomes" id="UP001146793"/>
    </source>
</evidence>
<keyword evidence="2 4" id="KW-0547">Nucleotide-binding</keyword>
<dbReference type="GO" id="GO:0003924">
    <property type="term" value="F:GTPase activity"/>
    <property type="evidence" value="ECO:0007669"/>
    <property type="project" value="InterPro"/>
</dbReference>
<dbReference type="SMART" id="SM00178">
    <property type="entry name" value="SAR"/>
    <property type="match status" value="1"/>
</dbReference>
<dbReference type="PRINTS" id="PR00328">
    <property type="entry name" value="SAR1GTPBP"/>
</dbReference>
<evidence type="ECO:0000256" key="2">
    <source>
        <dbReference type="ARBA" id="ARBA00022741"/>
    </source>
</evidence>
<keyword evidence="5" id="KW-0479">Metal-binding</keyword>
<comment type="caution">
    <text evidence="7">The sequence shown here is derived from an EMBL/GenBank/DDBJ whole genome shotgun (WGS) entry which is preliminary data.</text>
</comment>
<dbReference type="Proteomes" id="UP001146793">
    <property type="component" value="Unassembled WGS sequence"/>
</dbReference>
<dbReference type="Pfam" id="PF00025">
    <property type="entry name" value="Arf"/>
    <property type="match status" value="1"/>
</dbReference>
<dbReference type="GO" id="GO:0030010">
    <property type="term" value="P:establishment of cell polarity"/>
    <property type="evidence" value="ECO:0007669"/>
    <property type="project" value="UniProtKB-ARBA"/>
</dbReference>
<dbReference type="NCBIfam" id="TIGR00231">
    <property type="entry name" value="small_GTP"/>
    <property type="match status" value="1"/>
</dbReference>
<dbReference type="PANTHER" id="PTHR11711">
    <property type="entry name" value="ADP RIBOSYLATION FACTOR-RELATED"/>
    <property type="match status" value="1"/>
</dbReference>
<reference evidence="7" key="1">
    <citation type="submission" date="2022-08" db="EMBL/GenBank/DDBJ databases">
        <title>Novel sulphate-reducing endosymbionts in the free-living metamonad Anaeramoeba.</title>
        <authorList>
            <person name="Jerlstrom-Hultqvist J."/>
            <person name="Cepicka I."/>
            <person name="Gallot-Lavallee L."/>
            <person name="Salas-Leiva D."/>
            <person name="Curtis B.A."/>
            <person name="Zahonova K."/>
            <person name="Pipaliya S."/>
            <person name="Dacks J."/>
            <person name="Roger A.J."/>
        </authorList>
    </citation>
    <scope>NUCLEOTIDE SEQUENCE</scope>
    <source>
        <strain evidence="7">Busselton2</strain>
    </source>
</reference>
<evidence type="ECO:0000256" key="6">
    <source>
        <dbReference type="RuleBase" id="RU003925"/>
    </source>
</evidence>
<dbReference type="AlphaFoldDB" id="A0AAV7YGK4"/>
<dbReference type="SUPFAM" id="SSF52540">
    <property type="entry name" value="P-loop containing nucleoside triphosphate hydrolases"/>
    <property type="match status" value="1"/>
</dbReference>
<dbReference type="CDD" id="cd00878">
    <property type="entry name" value="Arf_Arl"/>
    <property type="match status" value="1"/>
</dbReference>
<sequence length="183" mass="20587">MGKSISKAIGGLFSSKQEEARIVMIGLDSAGKTTVLYRLKLGEVVMTTPTIGFNVESVQYKNVNLAVWDLGGQEMVRPLWKHYYKHCKGIILVIDASDRNEQRLNEIRDELFRLAGEKDVKNAPVLILNNKKDVKGSMSTSEVTEALDLYELQNEYYIQNTCATMGTGLFDGMEWLVDSMNLK</sequence>
<dbReference type="SMART" id="SM00177">
    <property type="entry name" value="ARF"/>
    <property type="match status" value="1"/>
</dbReference>